<keyword evidence="1" id="KW-0812">Transmembrane</keyword>
<reference evidence="3 4" key="1">
    <citation type="submission" date="2018-07" db="EMBL/GenBank/DDBJ databases">
        <title>Genomic Encyclopedia of Type Strains, Phase IV (KMG-IV): sequencing the most valuable type-strain genomes for metagenomic binning, comparative biology and taxonomic classification.</title>
        <authorList>
            <person name="Goeker M."/>
        </authorList>
    </citation>
    <scope>NUCLEOTIDE SEQUENCE [LARGE SCALE GENOMIC DNA]</scope>
    <source>
        <strain evidence="3 4">DSM 27696</strain>
    </source>
</reference>
<sequence length="176" mass="20278">MTENSSKEISIAGTLSYADFKKYNSYHRRKIVIGYFAFAFLAFFYILSNGITSNGVSVYPLAAILSFVASATLTLILILLLGIRIRREFKSDQIIKNEISYVINNEGINQKIRRSNLFIDWSDLLVAKEDHDMFRLYISKNKAMILTKRFFNSTEEINTLKTLIKNNLNSKKVKLK</sequence>
<keyword evidence="1" id="KW-1133">Transmembrane helix</keyword>
<dbReference type="Pfam" id="PF14317">
    <property type="entry name" value="YcxB"/>
    <property type="match status" value="1"/>
</dbReference>
<dbReference type="RefSeq" id="WP_114353096.1">
    <property type="nucleotide sequence ID" value="NZ_QPJJ01000008.1"/>
</dbReference>
<gene>
    <name evidence="3" type="ORF">DFR57_10841</name>
</gene>
<feature type="transmembrane region" description="Helical" evidence="1">
    <location>
        <begin position="31"/>
        <end position="52"/>
    </location>
</feature>
<evidence type="ECO:0000256" key="1">
    <source>
        <dbReference type="SAM" id="Phobius"/>
    </source>
</evidence>
<keyword evidence="4" id="KW-1185">Reference proteome</keyword>
<dbReference type="AlphaFoldDB" id="A0A368XGI3"/>
<protein>
    <submittedName>
        <fullName evidence="3">YcxB-like protein</fullName>
    </submittedName>
</protein>
<dbReference type="InterPro" id="IPR025588">
    <property type="entry name" value="YcxB-like_C"/>
</dbReference>
<keyword evidence="1" id="KW-0472">Membrane</keyword>
<evidence type="ECO:0000259" key="2">
    <source>
        <dbReference type="Pfam" id="PF14317"/>
    </source>
</evidence>
<comment type="caution">
    <text evidence="3">The sequence shown here is derived from an EMBL/GenBank/DDBJ whole genome shotgun (WGS) entry which is preliminary data.</text>
</comment>
<dbReference type="Proteomes" id="UP000252585">
    <property type="component" value="Unassembled WGS sequence"/>
</dbReference>
<feature type="domain" description="YcxB-like C-terminal" evidence="2">
    <location>
        <begin position="103"/>
        <end position="164"/>
    </location>
</feature>
<evidence type="ECO:0000313" key="3">
    <source>
        <dbReference type="EMBL" id="RCW66945.1"/>
    </source>
</evidence>
<dbReference type="EMBL" id="QPJJ01000008">
    <property type="protein sequence ID" value="RCW66945.1"/>
    <property type="molecule type" value="Genomic_DNA"/>
</dbReference>
<name>A0A368XGI3_9BACI</name>
<accession>A0A368XGI3</accession>
<evidence type="ECO:0000313" key="4">
    <source>
        <dbReference type="Proteomes" id="UP000252585"/>
    </source>
</evidence>
<feature type="transmembrane region" description="Helical" evidence="1">
    <location>
        <begin position="58"/>
        <end position="83"/>
    </location>
</feature>
<dbReference type="OrthoDB" id="2866610at2"/>
<organism evidence="3 4">
    <name type="scientific">Saliterribacillus persicus</name>
    <dbReference type="NCBI Taxonomy" id="930114"/>
    <lineage>
        <taxon>Bacteria</taxon>
        <taxon>Bacillati</taxon>
        <taxon>Bacillota</taxon>
        <taxon>Bacilli</taxon>
        <taxon>Bacillales</taxon>
        <taxon>Bacillaceae</taxon>
        <taxon>Saliterribacillus</taxon>
    </lineage>
</organism>
<proteinExistence type="predicted"/>